<dbReference type="AlphaFoldDB" id="A0A3M8K6P9"/>
<reference evidence="2 3" key="1">
    <citation type="submission" date="2018-02" db="EMBL/GenBank/DDBJ databases">
        <title>Corynebacterium alimpuense sp. nov., a marine obligate actinomycete isolated from sediments of Valparaiso bay, Chile.</title>
        <authorList>
            <person name="Claverias F."/>
            <person name="Gonzales-Siles L."/>
            <person name="Salva-Serra F."/>
            <person name="Inganaes E."/>
            <person name="Molin K."/>
            <person name="Cumsille A."/>
            <person name="Undabarrena A."/>
            <person name="Couve E."/>
            <person name="Moore E.R.B."/>
            <person name="Gomila M."/>
            <person name="Camara B."/>
        </authorList>
    </citation>
    <scope>NUCLEOTIDE SEQUENCE [LARGE SCALE GENOMIC DNA]</scope>
    <source>
        <strain evidence="2 3">CCUG 69366</strain>
    </source>
</reference>
<sequence length="350" mass="37163">MPNAGAVFSRPRTPAAKCLHLVRLNHIVTRSELVEATGLSQPTITRTVSALIDAGLIQQRTDLTRSQGRGRPTIPLELAPNPRLHAGIAVGTSTTYIGLFDTRGRTIRDVEVPTPVARLSESDFIEHVMAGLNRLRAGLDRPLVCVGVTTSGRVSPDGVVNAQNLGWQGADVAGRLSYQFSVPVVVSGAVPAILGSEIQSTDLPTGTMALFADDSLGAAIINDEGISQIDLPESCEELTTEGVLCGRFPSLADAARAPEMRAALDQRARCLGDLTAKLARDHGSSTVVVAGSAFIDDPAAPKLFASQVRSLLADIDVELRLIPTHQEIVRAIARAVALDQLLREPLNLYP</sequence>
<comment type="caution">
    <text evidence="2">The sequence shown here is derived from an EMBL/GenBank/DDBJ whole genome shotgun (WGS) entry which is preliminary data.</text>
</comment>
<dbReference type="InterPro" id="IPR000600">
    <property type="entry name" value="ROK"/>
</dbReference>
<accession>A0A3M8K6P9</accession>
<dbReference type="InterPro" id="IPR011991">
    <property type="entry name" value="ArsR-like_HTH"/>
</dbReference>
<dbReference type="InterPro" id="IPR036388">
    <property type="entry name" value="WH-like_DNA-bd_sf"/>
</dbReference>
<evidence type="ECO:0000313" key="2">
    <source>
        <dbReference type="EMBL" id="RNE48188.1"/>
    </source>
</evidence>
<evidence type="ECO:0000256" key="1">
    <source>
        <dbReference type="ARBA" id="ARBA00006479"/>
    </source>
</evidence>
<dbReference type="InterPro" id="IPR036390">
    <property type="entry name" value="WH_DNA-bd_sf"/>
</dbReference>
<dbReference type="SUPFAM" id="SSF46785">
    <property type="entry name" value="Winged helix' DNA-binding domain"/>
    <property type="match status" value="1"/>
</dbReference>
<dbReference type="InterPro" id="IPR043129">
    <property type="entry name" value="ATPase_NBD"/>
</dbReference>
<dbReference type="CDD" id="cd00090">
    <property type="entry name" value="HTH_ARSR"/>
    <property type="match status" value="1"/>
</dbReference>
<dbReference type="RefSeq" id="WP_123048763.1">
    <property type="nucleotide sequence ID" value="NZ_PTJO01000006.1"/>
</dbReference>
<dbReference type="OrthoDB" id="3605644at2"/>
<protein>
    <submittedName>
        <fullName evidence="2">Crp/Fnr family transcriptional regulator</fullName>
    </submittedName>
</protein>
<dbReference type="Pfam" id="PF00480">
    <property type="entry name" value="ROK"/>
    <property type="match status" value="1"/>
</dbReference>
<keyword evidence="3" id="KW-1185">Reference proteome</keyword>
<gene>
    <name evidence="2" type="ORF">C5L39_10000</name>
</gene>
<evidence type="ECO:0000313" key="3">
    <source>
        <dbReference type="Proteomes" id="UP000266975"/>
    </source>
</evidence>
<name>A0A3M8K6P9_9CORY</name>
<dbReference type="PANTHER" id="PTHR18964:SF149">
    <property type="entry name" value="BIFUNCTIONAL UDP-N-ACETYLGLUCOSAMINE 2-EPIMERASE_N-ACETYLMANNOSAMINE KINASE"/>
    <property type="match status" value="1"/>
</dbReference>
<dbReference type="Gene3D" id="1.10.10.10">
    <property type="entry name" value="Winged helix-like DNA-binding domain superfamily/Winged helix DNA-binding domain"/>
    <property type="match status" value="1"/>
</dbReference>
<dbReference type="EMBL" id="PTJO01000006">
    <property type="protein sequence ID" value="RNE48188.1"/>
    <property type="molecule type" value="Genomic_DNA"/>
</dbReference>
<dbReference type="Proteomes" id="UP000266975">
    <property type="component" value="Unassembled WGS sequence"/>
</dbReference>
<comment type="similarity">
    <text evidence="1">Belongs to the ROK (NagC/XylR) family.</text>
</comment>
<dbReference type="SUPFAM" id="SSF53067">
    <property type="entry name" value="Actin-like ATPase domain"/>
    <property type="match status" value="1"/>
</dbReference>
<organism evidence="2 3">
    <name type="scientific">Corynebacterium alimapuense</name>
    <dbReference type="NCBI Taxonomy" id="1576874"/>
    <lineage>
        <taxon>Bacteria</taxon>
        <taxon>Bacillati</taxon>
        <taxon>Actinomycetota</taxon>
        <taxon>Actinomycetes</taxon>
        <taxon>Mycobacteriales</taxon>
        <taxon>Corynebacteriaceae</taxon>
        <taxon>Corynebacterium</taxon>
    </lineage>
</organism>
<dbReference type="Gene3D" id="3.30.420.40">
    <property type="match status" value="1"/>
</dbReference>
<dbReference type="PANTHER" id="PTHR18964">
    <property type="entry name" value="ROK (REPRESSOR, ORF, KINASE) FAMILY"/>
    <property type="match status" value="1"/>
</dbReference>
<proteinExistence type="inferred from homology"/>